<dbReference type="Proteomes" id="UP001179952">
    <property type="component" value="Unassembled WGS sequence"/>
</dbReference>
<proteinExistence type="predicted"/>
<keyword evidence="3" id="KW-0677">Repeat</keyword>
<protein>
    <submittedName>
        <fullName evidence="6">Uncharacterized protein</fullName>
    </submittedName>
</protein>
<dbReference type="SUPFAM" id="SSF50978">
    <property type="entry name" value="WD40 repeat-like"/>
    <property type="match status" value="1"/>
</dbReference>
<feature type="compositionally biased region" description="Acidic residues" evidence="5">
    <location>
        <begin position="31"/>
        <end position="45"/>
    </location>
</feature>
<dbReference type="EMBL" id="JAUJYN010000011">
    <property type="protein sequence ID" value="KAK1261020.1"/>
    <property type="molecule type" value="Genomic_DNA"/>
</dbReference>
<accession>A0AAV9AA95</accession>
<dbReference type="GO" id="GO:0005730">
    <property type="term" value="C:nucleolus"/>
    <property type="evidence" value="ECO:0007669"/>
    <property type="project" value="TreeGrafter"/>
</dbReference>
<evidence type="ECO:0000313" key="6">
    <source>
        <dbReference type="EMBL" id="KAK1261020.1"/>
    </source>
</evidence>
<dbReference type="PANTHER" id="PTHR19848:SF0">
    <property type="entry name" value="NOTCHLESS PROTEIN HOMOLOG 1"/>
    <property type="match status" value="1"/>
</dbReference>
<name>A0AAV9AA95_ACOGR</name>
<dbReference type="PANTHER" id="PTHR19848">
    <property type="entry name" value="WD40 REPEAT PROTEIN"/>
    <property type="match status" value="1"/>
</dbReference>
<evidence type="ECO:0000256" key="1">
    <source>
        <dbReference type="ARBA" id="ARBA00004123"/>
    </source>
</evidence>
<feature type="region of interest" description="Disordered" evidence="5">
    <location>
        <begin position="1"/>
        <end position="68"/>
    </location>
</feature>
<organism evidence="6 7">
    <name type="scientific">Acorus gramineus</name>
    <name type="common">Dwarf sweet flag</name>
    <dbReference type="NCBI Taxonomy" id="55184"/>
    <lineage>
        <taxon>Eukaryota</taxon>
        <taxon>Viridiplantae</taxon>
        <taxon>Streptophyta</taxon>
        <taxon>Embryophyta</taxon>
        <taxon>Tracheophyta</taxon>
        <taxon>Spermatophyta</taxon>
        <taxon>Magnoliopsida</taxon>
        <taxon>Liliopsida</taxon>
        <taxon>Acoraceae</taxon>
        <taxon>Acorus</taxon>
    </lineage>
</organism>
<evidence type="ECO:0000256" key="2">
    <source>
        <dbReference type="ARBA" id="ARBA00022574"/>
    </source>
</evidence>
<keyword evidence="7" id="KW-1185">Reference proteome</keyword>
<keyword evidence="4" id="KW-0539">Nucleus</keyword>
<keyword evidence="2" id="KW-0853">WD repeat</keyword>
<evidence type="ECO:0000256" key="5">
    <source>
        <dbReference type="SAM" id="MobiDB-lite"/>
    </source>
</evidence>
<reference evidence="6" key="2">
    <citation type="submission" date="2023-06" db="EMBL/GenBank/DDBJ databases">
        <authorList>
            <person name="Ma L."/>
            <person name="Liu K.-W."/>
            <person name="Li Z."/>
            <person name="Hsiao Y.-Y."/>
            <person name="Qi Y."/>
            <person name="Fu T."/>
            <person name="Tang G."/>
            <person name="Zhang D."/>
            <person name="Sun W.-H."/>
            <person name="Liu D.-K."/>
            <person name="Li Y."/>
            <person name="Chen G.-Z."/>
            <person name="Liu X.-D."/>
            <person name="Liao X.-Y."/>
            <person name="Jiang Y.-T."/>
            <person name="Yu X."/>
            <person name="Hao Y."/>
            <person name="Huang J."/>
            <person name="Zhao X.-W."/>
            <person name="Ke S."/>
            <person name="Chen Y.-Y."/>
            <person name="Wu W.-L."/>
            <person name="Hsu J.-L."/>
            <person name="Lin Y.-F."/>
            <person name="Huang M.-D."/>
            <person name="Li C.-Y."/>
            <person name="Huang L."/>
            <person name="Wang Z.-W."/>
            <person name="Zhao X."/>
            <person name="Zhong W.-Y."/>
            <person name="Peng D.-H."/>
            <person name="Ahmad S."/>
            <person name="Lan S."/>
            <person name="Zhang J.-S."/>
            <person name="Tsai W.-C."/>
            <person name="Van De Peer Y."/>
            <person name="Liu Z.-J."/>
        </authorList>
    </citation>
    <scope>NUCLEOTIDE SEQUENCE</scope>
    <source>
        <strain evidence="6">SCP</strain>
        <tissue evidence="6">Leaves</tissue>
    </source>
</reference>
<dbReference type="InterPro" id="IPR036322">
    <property type="entry name" value="WD40_repeat_dom_sf"/>
</dbReference>
<sequence length="195" mass="21483">MVMGFGGSGAIEMGEEGGEAAEGVGDLGEREGEEEVGVGGDDAEDASMAMEERVREERERQRWRSFDISGDGGGGTLVRRRESASLVGLSRESRPVVRTVRTLTSHESRTIDGGDERLKKEDKLAALNSEKDSSQDCTIKIWETSQGKLIRELKGHGHWVNSLALNTEYTLRTGAYDHTRKQYSSSEEMKEITVD</sequence>
<dbReference type="AlphaFoldDB" id="A0AAV9AA95"/>
<reference evidence="6" key="1">
    <citation type="journal article" date="2023" name="Nat. Commun.">
        <title>Diploid and tetraploid genomes of Acorus and the evolution of monocots.</title>
        <authorList>
            <person name="Ma L."/>
            <person name="Liu K.W."/>
            <person name="Li Z."/>
            <person name="Hsiao Y.Y."/>
            <person name="Qi Y."/>
            <person name="Fu T."/>
            <person name="Tang G.D."/>
            <person name="Zhang D."/>
            <person name="Sun W.H."/>
            <person name="Liu D.K."/>
            <person name="Li Y."/>
            <person name="Chen G.Z."/>
            <person name="Liu X.D."/>
            <person name="Liao X.Y."/>
            <person name="Jiang Y.T."/>
            <person name="Yu X."/>
            <person name="Hao Y."/>
            <person name="Huang J."/>
            <person name="Zhao X.W."/>
            <person name="Ke S."/>
            <person name="Chen Y.Y."/>
            <person name="Wu W.L."/>
            <person name="Hsu J.L."/>
            <person name="Lin Y.F."/>
            <person name="Huang M.D."/>
            <person name="Li C.Y."/>
            <person name="Huang L."/>
            <person name="Wang Z.W."/>
            <person name="Zhao X."/>
            <person name="Zhong W.Y."/>
            <person name="Peng D.H."/>
            <person name="Ahmad S."/>
            <person name="Lan S."/>
            <person name="Zhang J.S."/>
            <person name="Tsai W.C."/>
            <person name="Van de Peer Y."/>
            <person name="Liu Z.J."/>
        </authorList>
    </citation>
    <scope>NUCLEOTIDE SEQUENCE</scope>
    <source>
        <strain evidence="6">SCP</strain>
    </source>
</reference>
<gene>
    <name evidence="6" type="ORF">QJS04_geneDACA013333</name>
</gene>
<dbReference type="GO" id="GO:0000027">
    <property type="term" value="P:ribosomal large subunit assembly"/>
    <property type="evidence" value="ECO:0007669"/>
    <property type="project" value="TreeGrafter"/>
</dbReference>
<comment type="subcellular location">
    <subcellularLocation>
        <location evidence="1">Nucleus</location>
    </subcellularLocation>
</comment>
<dbReference type="Gene3D" id="2.130.10.10">
    <property type="entry name" value="YVTN repeat-like/Quinoprotein amine dehydrogenase"/>
    <property type="match status" value="1"/>
</dbReference>
<dbReference type="InterPro" id="IPR015943">
    <property type="entry name" value="WD40/YVTN_repeat-like_dom_sf"/>
</dbReference>
<evidence type="ECO:0000256" key="4">
    <source>
        <dbReference type="ARBA" id="ARBA00023242"/>
    </source>
</evidence>
<evidence type="ECO:0000313" key="7">
    <source>
        <dbReference type="Proteomes" id="UP001179952"/>
    </source>
</evidence>
<feature type="compositionally biased region" description="Basic and acidic residues" evidence="5">
    <location>
        <begin position="50"/>
        <end position="65"/>
    </location>
</feature>
<evidence type="ECO:0000256" key="3">
    <source>
        <dbReference type="ARBA" id="ARBA00022737"/>
    </source>
</evidence>
<comment type="caution">
    <text evidence="6">The sequence shown here is derived from an EMBL/GenBank/DDBJ whole genome shotgun (WGS) entry which is preliminary data.</text>
</comment>